<dbReference type="Proteomes" id="UP000230084">
    <property type="component" value="Unassembled WGS sequence"/>
</dbReference>
<dbReference type="EMBL" id="PCYM01000002">
    <property type="protein sequence ID" value="PIR47742.1"/>
    <property type="molecule type" value="Genomic_DNA"/>
</dbReference>
<dbReference type="PANTHER" id="PTHR34293">
    <property type="entry name" value="HTH-TYPE TRANSCRIPTIONAL REGULATOR TRMBL2"/>
    <property type="match status" value="1"/>
</dbReference>
<accession>A0A2H0RMH1</accession>
<evidence type="ECO:0008006" key="4">
    <source>
        <dbReference type="Google" id="ProtNLM"/>
    </source>
</evidence>
<reference evidence="2 3" key="1">
    <citation type="submission" date="2017-09" db="EMBL/GenBank/DDBJ databases">
        <title>Depth-based differentiation of microbial function through sediment-hosted aquifers and enrichment of novel symbionts in the deep terrestrial subsurface.</title>
        <authorList>
            <person name="Probst A.J."/>
            <person name="Ladd B."/>
            <person name="Jarett J.K."/>
            <person name="Geller-Mcgrath D.E."/>
            <person name="Sieber C.M."/>
            <person name="Emerson J.B."/>
            <person name="Anantharaman K."/>
            <person name="Thomas B.C."/>
            <person name="Malmstrom R."/>
            <person name="Stieglmeier M."/>
            <person name="Klingl A."/>
            <person name="Woyke T."/>
            <person name="Ryan C.M."/>
            <person name="Banfield J.F."/>
        </authorList>
    </citation>
    <scope>NUCLEOTIDE SEQUENCE [LARGE SCALE GENOMIC DNA]</scope>
    <source>
        <strain evidence="2">CG10_big_fil_rev_8_21_14_0_10_50_16</strain>
    </source>
</reference>
<keyword evidence="1" id="KW-0175">Coiled coil</keyword>
<dbReference type="InterPro" id="IPR051797">
    <property type="entry name" value="TrmB-like"/>
</dbReference>
<dbReference type="AlphaFoldDB" id="A0A2H0RMH1"/>
<proteinExistence type="predicted"/>
<evidence type="ECO:0000256" key="1">
    <source>
        <dbReference type="SAM" id="Coils"/>
    </source>
</evidence>
<dbReference type="PANTHER" id="PTHR34293:SF1">
    <property type="entry name" value="HTH-TYPE TRANSCRIPTIONAL REGULATOR TRMBL2"/>
    <property type="match status" value="1"/>
</dbReference>
<sequence>MSELNTIKTALQHLHASPNAISFFLTSYKLSRSSVGLIAKTAKMDRSSAYIAYEQLKELGLMEEETVGRRKVVWTREPKAVIARLRTEIRRMRRQVESIEEAMPELLAQYGSRNDRPVLQVFTGNDGLHQIKNDILSGSGFELLLMSNFREEAEVFSREEHDSFIQQRLSQNITLRLIATDSLEARKIQSSDAKNHRETLVIEGDAPFNNETYIYGNKVAMLSFNEQTGVIGFIIQSKEFADAQRWMFEQIWKQLNTSNKT</sequence>
<gene>
    <name evidence="2" type="ORF">COV06_01985</name>
</gene>
<name>A0A2H0RMH1_9BACT</name>
<comment type="caution">
    <text evidence="2">The sequence shown here is derived from an EMBL/GenBank/DDBJ whole genome shotgun (WGS) entry which is preliminary data.</text>
</comment>
<dbReference type="InterPro" id="IPR036388">
    <property type="entry name" value="WH-like_DNA-bd_sf"/>
</dbReference>
<protein>
    <recommendedName>
        <fullName evidence="4">Transcription regulator TrmB N-terminal domain-containing protein</fullName>
    </recommendedName>
</protein>
<organism evidence="2 3">
    <name type="scientific">Candidatus Uhrbacteria bacterium CG10_big_fil_rev_8_21_14_0_10_50_16</name>
    <dbReference type="NCBI Taxonomy" id="1975039"/>
    <lineage>
        <taxon>Bacteria</taxon>
        <taxon>Candidatus Uhriibacteriota</taxon>
    </lineage>
</organism>
<evidence type="ECO:0000313" key="2">
    <source>
        <dbReference type="EMBL" id="PIR47742.1"/>
    </source>
</evidence>
<dbReference type="Gene3D" id="1.10.10.10">
    <property type="entry name" value="Winged helix-like DNA-binding domain superfamily/Winged helix DNA-binding domain"/>
    <property type="match status" value="1"/>
</dbReference>
<evidence type="ECO:0000313" key="3">
    <source>
        <dbReference type="Proteomes" id="UP000230084"/>
    </source>
</evidence>
<feature type="coiled-coil region" evidence="1">
    <location>
        <begin position="82"/>
        <end position="109"/>
    </location>
</feature>